<gene>
    <name evidence="2" type="ORF">DIU77_14170</name>
</gene>
<evidence type="ECO:0000256" key="1">
    <source>
        <dbReference type="SAM" id="MobiDB-lite"/>
    </source>
</evidence>
<feature type="compositionally biased region" description="Low complexity" evidence="1">
    <location>
        <begin position="9"/>
        <end position="24"/>
    </location>
</feature>
<name>A0A2W4J7R2_9PSEU</name>
<dbReference type="STRING" id="1111738.GCA_000427905_01831"/>
<dbReference type="EMBL" id="QGUI01000585">
    <property type="protein sequence ID" value="PZM94461.1"/>
    <property type="molecule type" value="Genomic_DNA"/>
</dbReference>
<feature type="region of interest" description="Disordered" evidence="1">
    <location>
        <begin position="1"/>
        <end position="40"/>
    </location>
</feature>
<reference evidence="2" key="1">
    <citation type="submission" date="2018-05" db="EMBL/GenBank/DDBJ databases">
        <authorList>
            <person name="Lanie J.A."/>
            <person name="Ng W.-L."/>
            <person name="Kazmierczak K.M."/>
            <person name="Andrzejewski T.M."/>
            <person name="Davidsen T.M."/>
            <person name="Wayne K.J."/>
            <person name="Tettelin H."/>
            <person name="Glass J.I."/>
            <person name="Rusch D."/>
            <person name="Podicherti R."/>
            <person name="Tsui H.-C.T."/>
            <person name="Winkler M.E."/>
        </authorList>
    </citation>
    <scope>NUCLEOTIDE SEQUENCE</scope>
    <source>
        <strain evidence="2">ZC4RG45</strain>
    </source>
</reference>
<dbReference type="AlphaFoldDB" id="A0A2W4J7R2"/>
<proteinExistence type="predicted"/>
<feature type="compositionally biased region" description="Polar residues" evidence="1">
    <location>
        <begin position="110"/>
        <end position="119"/>
    </location>
</feature>
<organism evidence="2">
    <name type="scientific">Thermocrispum agreste</name>
    <dbReference type="NCBI Taxonomy" id="37925"/>
    <lineage>
        <taxon>Bacteria</taxon>
        <taxon>Bacillati</taxon>
        <taxon>Actinomycetota</taxon>
        <taxon>Actinomycetes</taxon>
        <taxon>Pseudonocardiales</taxon>
        <taxon>Pseudonocardiaceae</taxon>
        <taxon>Thermocrispum</taxon>
    </lineage>
</organism>
<evidence type="ECO:0000313" key="2">
    <source>
        <dbReference type="EMBL" id="PZM94461.1"/>
    </source>
</evidence>
<comment type="caution">
    <text evidence="2">The sequence shown here is derived from an EMBL/GenBank/DDBJ whole genome shotgun (WGS) entry which is preliminary data.</text>
</comment>
<sequence length="134" mass="14714">MPIPLFSTKAKNPKNAPKPGAPAAGRHRDIANPPTADDDELESYLAALAPETGPETTQSGRRFGEAQVLQLRFNLVALNELKQIAAERGTSPQALAQEWVLQRLSWESHAASQRRQQNRYAPDPSPTHPGMQQN</sequence>
<protein>
    <submittedName>
        <fullName evidence="2">Uncharacterized protein</fullName>
    </submittedName>
</protein>
<accession>A0A2W4J7R2</accession>
<feature type="region of interest" description="Disordered" evidence="1">
    <location>
        <begin position="108"/>
        <end position="134"/>
    </location>
</feature>